<dbReference type="OrthoDB" id="1149272at2"/>
<organism evidence="1 2">
    <name type="scientific">Aquimarina spongiae</name>
    <dbReference type="NCBI Taxonomy" id="570521"/>
    <lineage>
        <taxon>Bacteria</taxon>
        <taxon>Pseudomonadati</taxon>
        <taxon>Bacteroidota</taxon>
        <taxon>Flavobacteriia</taxon>
        <taxon>Flavobacteriales</taxon>
        <taxon>Flavobacteriaceae</taxon>
        <taxon>Aquimarina</taxon>
    </lineage>
</organism>
<keyword evidence="2" id="KW-1185">Reference proteome</keyword>
<reference evidence="2" key="1">
    <citation type="submission" date="2016-11" db="EMBL/GenBank/DDBJ databases">
        <authorList>
            <person name="Varghese N."/>
            <person name="Submissions S."/>
        </authorList>
    </citation>
    <scope>NUCLEOTIDE SEQUENCE [LARGE SCALE GENOMIC DNA]</scope>
    <source>
        <strain evidence="2">DSM 22623</strain>
    </source>
</reference>
<evidence type="ECO:0000313" key="1">
    <source>
        <dbReference type="EMBL" id="SHJ11445.1"/>
    </source>
</evidence>
<gene>
    <name evidence="1" type="ORF">SAMN04488508_105365</name>
</gene>
<dbReference type="Pfam" id="PF19852">
    <property type="entry name" value="DUF6327"/>
    <property type="match status" value="1"/>
</dbReference>
<name>A0A1M6GNA7_9FLAO</name>
<evidence type="ECO:0000313" key="2">
    <source>
        <dbReference type="Proteomes" id="UP000184432"/>
    </source>
</evidence>
<dbReference type="RefSeq" id="WP_073316549.1">
    <property type="nucleotide sequence ID" value="NZ_FQYP01000005.1"/>
</dbReference>
<protein>
    <recommendedName>
        <fullName evidence="3">Glutaminyl-tRNA synthetase</fullName>
    </recommendedName>
</protein>
<dbReference type="InterPro" id="IPR046290">
    <property type="entry name" value="DUF6327"/>
</dbReference>
<dbReference type="Proteomes" id="UP000184432">
    <property type="component" value="Unassembled WGS sequence"/>
</dbReference>
<accession>A0A1M6GNA7</accession>
<dbReference type="AlphaFoldDB" id="A0A1M6GNA7"/>
<proteinExistence type="predicted"/>
<sequence>MEKTYNSFKEIEQDLRKLNLQRKISFEQMKLVKHELKEDLQPYNWVITVLNSVKKYGILYIIRKIFK</sequence>
<evidence type="ECO:0008006" key="3">
    <source>
        <dbReference type="Google" id="ProtNLM"/>
    </source>
</evidence>
<dbReference type="STRING" id="570521.SAMN04488508_105365"/>
<dbReference type="EMBL" id="FQYP01000005">
    <property type="protein sequence ID" value="SHJ11445.1"/>
    <property type="molecule type" value="Genomic_DNA"/>
</dbReference>